<proteinExistence type="inferred from homology"/>
<dbReference type="InterPro" id="IPR036509">
    <property type="entry name" value="Met_Sox_Rdtase_MsrA_sf"/>
</dbReference>
<dbReference type="EMBL" id="MWPV01000004">
    <property type="protein sequence ID" value="OUL57200.1"/>
    <property type="molecule type" value="Genomic_DNA"/>
</dbReference>
<sequence>MLNMDNKQLAVATFGGGCFWCIDAAFRRVTGVHKVESGYAGGDIDQPTYQQICTGLTGHAEVVQITFDDKQVSFETLLEMFFTLHDGTQLNRQGNDIGTQYRSVVFYHTADQQQATTQKIAQLNRELNINLVTEVSAAPTFFGAEQYHQDYYTANPNQGYCSVMIAPKIAKFSERFASLLTV</sequence>
<evidence type="ECO:0000256" key="1">
    <source>
        <dbReference type="ARBA" id="ARBA00023002"/>
    </source>
</evidence>
<organism evidence="6 7">
    <name type="scientific">Pseudoalteromonas ulvae</name>
    <dbReference type="NCBI Taxonomy" id="107327"/>
    <lineage>
        <taxon>Bacteria</taxon>
        <taxon>Pseudomonadati</taxon>
        <taxon>Pseudomonadota</taxon>
        <taxon>Gammaproteobacteria</taxon>
        <taxon>Alteromonadales</taxon>
        <taxon>Pseudoalteromonadaceae</taxon>
        <taxon>Pseudoalteromonas</taxon>
    </lineage>
</organism>
<dbReference type="PANTHER" id="PTHR43774:SF1">
    <property type="entry name" value="PEPTIDE METHIONINE SULFOXIDE REDUCTASE MSRA 2"/>
    <property type="match status" value="1"/>
</dbReference>
<gene>
    <name evidence="4" type="primary">msrA</name>
    <name evidence="6" type="ORF">B1199_13570</name>
</gene>
<dbReference type="AlphaFoldDB" id="A0A244CNJ8"/>
<keyword evidence="1 4" id="KW-0560">Oxidoreductase</keyword>
<dbReference type="GO" id="GO:0033744">
    <property type="term" value="F:L-methionine:thioredoxin-disulfide S-oxidoreductase activity"/>
    <property type="evidence" value="ECO:0007669"/>
    <property type="project" value="RHEA"/>
</dbReference>
<comment type="catalytic activity">
    <reaction evidence="2 4">
        <text>L-methionyl-[protein] + [thioredoxin]-disulfide + H2O = L-methionyl-(S)-S-oxide-[protein] + [thioredoxin]-dithiol</text>
        <dbReference type="Rhea" id="RHEA:14217"/>
        <dbReference type="Rhea" id="RHEA-COMP:10698"/>
        <dbReference type="Rhea" id="RHEA-COMP:10700"/>
        <dbReference type="Rhea" id="RHEA-COMP:12313"/>
        <dbReference type="Rhea" id="RHEA-COMP:12315"/>
        <dbReference type="ChEBI" id="CHEBI:15377"/>
        <dbReference type="ChEBI" id="CHEBI:16044"/>
        <dbReference type="ChEBI" id="CHEBI:29950"/>
        <dbReference type="ChEBI" id="CHEBI:44120"/>
        <dbReference type="ChEBI" id="CHEBI:50058"/>
        <dbReference type="EC" id="1.8.4.11"/>
    </reaction>
</comment>
<evidence type="ECO:0000259" key="5">
    <source>
        <dbReference type="Pfam" id="PF01625"/>
    </source>
</evidence>
<comment type="similarity">
    <text evidence="4">Belongs to the MsrA Met sulfoxide reductase family.</text>
</comment>
<keyword evidence="7" id="KW-1185">Reference proteome</keyword>
<evidence type="ECO:0000256" key="2">
    <source>
        <dbReference type="ARBA" id="ARBA00047806"/>
    </source>
</evidence>
<comment type="function">
    <text evidence="4">Has an important function as a repair enzyme for proteins that have been inactivated by oxidation. Catalyzes the reversible oxidation-reduction of methionine sulfoxide in proteins to methionine.</text>
</comment>
<dbReference type="GO" id="GO:0008113">
    <property type="term" value="F:peptide-methionine (S)-S-oxide reductase activity"/>
    <property type="evidence" value="ECO:0007669"/>
    <property type="project" value="UniProtKB-UniRule"/>
</dbReference>
<dbReference type="PROSITE" id="PS51257">
    <property type="entry name" value="PROKAR_LIPOPROTEIN"/>
    <property type="match status" value="1"/>
</dbReference>
<feature type="active site" evidence="4">
    <location>
        <position position="18"/>
    </location>
</feature>
<dbReference type="Pfam" id="PF01625">
    <property type="entry name" value="PMSR"/>
    <property type="match status" value="1"/>
</dbReference>
<dbReference type="InterPro" id="IPR002569">
    <property type="entry name" value="Met_Sox_Rdtase_MsrA_dom"/>
</dbReference>
<dbReference type="NCBIfam" id="TIGR00401">
    <property type="entry name" value="msrA"/>
    <property type="match status" value="1"/>
</dbReference>
<dbReference type="EC" id="1.8.4.11" evidence="4"/>
<name>A0A244CNJ8_PSEDV</name>
<dbReference type="SUPFAM" id="SSF55068">
    <property type="entry name" value="Peptide methionine sulfoxide reductase"/>
    <property type="match status" value="1"/>
</dbReference>
<evidence type="ECO:0000256" key="4">
    <source>
        <dbReference type="HAMAP-Rule" id="MF_01401"/>
    </source>
</evidence>
<evidence type="ECO:0000313" key="6">
    <source>
        <dbReference type="EMBL" id="OUL57200.1"/>
    </source>
</evidence>
<protein>
    <recommendedName>
        <fullName evidence="4">Peptide methionine sulfoxide reductase MsrA</fullName>
        <shortName evidence="4">Protein-methionine-S-oxide reductase</shortName>
        <ecNumber evidence="4">1.8.4.11</ecNumber>
    </recommendedName>
    <alternativeName>
        <fullName evidence="4">Peptide-methionine (S)-S-oxide reductase</fullName>
        <shortName evidence="4">Peptide Met(O) reductase</shortName>
    </alternativeName>
</protein>
<dbReference type="Proteomes" id="UP000194841">
    <property type="component" value="Unassembled WGS sequence"/>
</dbReference>
<evidence type="ECO:0000313" key="7">
    <source>
        <dbReference type="Proteomes" id="UP000194841"/>
    </source>
</evidence>
<comment type="caution">
    <text evidence="6">The sequence shown here is derived from an EMBL/GenBank/DDBJ whole genome shotgun (WGS) entry which is preliminary data.</text>
</comment>
<evidence type="ECO:0000256" key="3">
    <source>
        <dbReference type="ARBA" id="ARBA00048782"/>
    </source>
</evidence>
<dbReference type="HAMAP" id="MF_01401">
    <property type="entry name" value="MsrA"/>
    <property type="match status" value="1"/>
</dbReference>
<feature type="domain" description="Peptide methionine sulphoxide reductase MsrA" evidence="5">
    <location>
        <begin position="12"/>
        <end position="161"/>
    </location>
</feature>
<accession>A0A244CNJ8</accession>
<dbReference type="Gene3D" id="3.30.1060.10">
    <property type="entry name" value="Peptide methionine sulphoxide reductase MsrA"/>
    <property type="match status" value="1"/>
</dbReference>
<reference evidence="6 7" key="1">
    <citation type="submission" date="2017-02" db="EMBL/GenBank/DDBJ databases">
        <title>Pseudoalteromonas ulvae TC14 Genome.</title>
        <authorList>
            <person name="Molmeret M."/>
        </authorList>
    </citation>
    <scope>NUCLEOTIDE SEQUENCE [LARGE SCALE GENOMIC DNA]</scope>
    <source>
        <strain evidence="6">TC14</strain>
    </source>
</reference>
<comment type="catalytic activity">
    <reaction evidence="3 4">
        <text>[thioredoxin]-disulfide + L-methionine + H2O = L-methionine (S)-S-oxide + [thioredoxin]-dithiol</text>
        <dbReference type="Rhea" id="RHEA:19993"/>
        <dbReference type="Rhea" id="RHEA-COMP:10698"/>
        <dbReference type="Rhea" id="RHEA-COMP:10700"/>
        <dbReference type="ChEBI" id="CHEBI:15377"/>
        <dbReference type="ChEBI" id="CHEBI:29950"/>
        <dbReference type="ChEBI" id="CHEBI:50058"/>
        <dbReference type="ChEBI" id="CHEBI:57844"/>
        <dbReference type="ChEBI" id="CHEBI:58772"/>
        <dbReference type="EC" id="1.8.4.11"/>
    </reaction>
</comment>
<dbReference type="PANTHER" id="PTHR43774">
    <property type="entry name" value="PEPTIDE METHIONINE SULFOXIDE REDUCTASE"/>
    <property type="match status" value="1"/>
</dbReference>